<feature type="domain" description="HTH araC/xylS-type" evidence="4">
    <location>
        <begin position="145"/>
        <end position="243"/>
    </location>
</feature>
<proteinExistence type="predicted"/>
<keyword evidence="3" id="KW-0804">Transcription</keyword>
<keyword evidence="6" id="KW-1185">Reference proteome</keyword>
<evidence type="ECO:0000259" key="4">
    <source>
        <dbReference type="PROSITE" id="PS01124"/>
    </source>
</evidence>
<dbReference type="Pfam" id="PF12833">
    <property type="entry name" value="HTH_18"/>
    <property type="match status" value="1"/>
</dbReference>
<evidence type="ECO:0000256" key="1">
    <source>
        <dbReference type="ARBA" id="ARBA00023015"/>
    </source>
</evidence>
<dbReference type="PROSITE" id="PS01124">
    <property type="entry name" value="HTH_ARAC_FAMILY_2"/>
    <property type="match status" value="1"/>
</dbReference>
<protein>
    <submittedName>
        <fullName evidence="5">AraC family transcriptional regulator</fullName>
    </submittedName>
</protein>
<comment type="caution">
    <text evidence="5">The sequence shown here is derived from an EMBL/GenBank/DDBJ whole genome shotgun (WGS) entry which is preliminary data.</text>
</comment>
<dbReference type="SMART" id="SM00342">
    <property type="entry name" value="HTH_ARAC"/>
    <property type="match status" value="1"/>
</dbReference>
<dbReference type="InterPro" id="IPR018060">
    <property type="entry name" value="HTH_AraC"/>
</dbReference>
<dbReference type="AlphaFoldDB" id="A0AA37WEA6"/>
<dbReference type="PANTHER" id="PTHR43280">
    <property type="entry name" value="ARAC-FAMILY TRANSCRIPTIONAL REGULATOR"/>
    <property type="match status" value="1"/>
</dbReference>
<keyword evidence="1" id="KW-0805">Transcription regulation</keyword>
<reference evidence="5" key="2">
    <citation type="submission" date="2023-01" db="EMBL/GenBank/DDBJ databases">
        <title>Draft genome sequence of Portibacter lacus strain NBRC 108769.</title>
        <authorList>
            <person name="Sun Q."/>
            <person name="Mori K."/>
        </authorList>
    </citation>
    <scope>NUCLEOTIDE SEQUENCE</scope>
    <source>
        <strain evidence="5">NBRC 108769</strain>
    </source>
</reference>
<dbReference type="PANTHER" id="PTHR43280:SF32">
    <property type="entry name" value="TRANSCRIPTIONAL REGULATORY PROTEIN"/>
    <property type="match status" value="1"/>
</dbReference>
<evidence type="ECO:0000256" key="3">
    <source>
        <dbReference type="ARBA" id="ARBA00023163"/>
    </source>
</evidence>
<dbReference type="EMBL" id="BSOH01000007">
    <property type="protein sequence ID" value="GLR16962.1"/>
    <property type="molecule type" value="Genomic_DNA"/>
</dbReference>
<gene>
    <name evidence="5" type="ORF">GCM10007940_15770</name>
</gene>
<evidence type="ECO:0000313" key="5">
    <source>
        <dbReference type="EMBL" id="GLR16962.1"/>
    </source>
</evidence>
<dbReference type="SUPFAM" id="SSF46689">
    <property type="entry name" value="Homeodomain-like"/>
    <property type="match status" value="1"/>
</dbReference>
<dbReference type="GO" id="GO:0003700">
    <property type="term" value="F:DNA-binding transcription factor activity"/>
    <property type="evidence" value="ECO:0007669"/>
    <property type="project" value="InterPro"/>
</dbReference>
<dbReference type="Gene3D" id="1.10.10.60">
    <property type="entry name" value="Homeodomain-like"/>
    <property type="match status" value="1"/>
</dbReference>
<dbReference type="GO" id="GO:0043565">
    <property type="term" value="F:sequence-specific DNA binding"/>
    <property type="evidence" value="ECO:0007669"/>
    <property type="project" value="InterPro"/>
</dbReference>
<organism evidence="5 6">
    <name type="scientific">Portibacter lacus</name>
    <dbReference type="NCBI Taxonomy" id="1099794"/>
    <lineage>
        <taxon>Bacteria</taxon>
        <taxon>Pseudomonadati</taxon>
        <taxon>Bacteroidota</taxon>
        <taxon>Saprospiria</taxon>
        <taxon>Saprospirales</taxon>
        <taxon>Haliscomenobacteraceae</taxon>
        <taxon>Portibacter</taxon>
    </lineage>
</organism>
<evidence type="ECO:0000256" key="2">
    <source>
        <dbReference type="ARBA" id="ARBA00023125"/>
    </source>
</evidence>
<name>A0AA37WEA6_9BACT</name>
<keyword evidence="2" id="KW-0238">DNA-binding</keyword>
<sequence length="245" mass="28784">MLTIVWNRGKAQEAIIDDVSYNFPAQTILPLMANNTFEFSNAEDLIVWQFNREFYCIVDHDKEVSCAGFLFYGNRELLFIELDHTYQKKLDGLVQIFEDEFEESDNIQGEMLRMLLKRLIILTTRIGKQQFIPDDIVDTESDLIRSFNMLVENNFREMHQVQDYAELLNKSPKSLTNLFARYNNMPPLQVIKNRIVIESKRLLRFSDKSSKEISFELGFEDPASFSRFFKNQVGISPTAFQKQYL</sequence>
<dbReference type="Proteomes" id="UP001156666">
    <property type="component" value="Unassembled WGS sequence"/>
</dbReference>
<reference evidence="5" key="1">
    <citation type="journal article" date="2014" name="Int. J. Syst. Evol. Microbiol.">
        <title>Complete genome sequence of Corynebacterium casei LMG S-19264T (=DSM 44701T), isolated from a smear-ripened cheese.</title>
        <authorList>
            <consortium name="US DOE Joint Genome Institute (JGI-PGF)"/>
            <person name="Walter F."/>
            <person name="Albersmeier A."/>
            <person name="Kalinowski J."/>
            <person name="Ruckert C."/>
        </authorList>
    </citation>
    <scope>NUCLEOTIDE SEQUENCE</scope>
    <source>
        <strain evidence="5">NBRC 108769</strain>
    </source>
</reference>
<evidence type="ECO:0000313" key="6">
    <source>
        <dbReference type="Proteomes" id="UP001156666"/>
    </source>
</evidence>
<accession>A0AA37WEA6</accession>
<dbReference type="InterPro" id="IPR009057">
    <property type="entry name" value="Homeodomain-like_sf"/>
</dbReference>